<proteinExistence type="predicted"/>
<feature type="transmembrane region" description="Helical" evidence="1">
    <location>
        <begin position="152"/>
        <end position="173"/>
    </location>
</feature>
<dbReference type="AlphaFoldDB" id="A0A8S1TGJ5"/>
<feature type="transmembrane region" description="Helical" evidence="1">
    <location>
        <begin position="14"/>
        <end position="36"/>
    </location>
</feature>
<name>A0A8S1TGJ5_9CILI</name>
<protein>
    <recommendedName>
        <fullName evidence="4">Transmembrane protein</fullName>
    </recommendedName>
</protein>
<comment type="caution">
    <text evidence="2">The sequence shown here is derived from an EMBL/GenBank/DDBJ whole genome shotgun (WGS) entry which is preliminary data.</text>
</comment>
<keyword evidence="1" id="KW-0812">Transmembrane</keyword>
<dbReference type="Proteomes" id="UP000689195">
    <property type="component" value="Unassembled WGS sequence"/>
</dbReference>
<dbReference type="OrthoDB" id="322958at2759"/>
<keyword evidence="3" id="KW-1185">Reference proteome</keyword>
<accession>A0A8S1TGJ5</accession>
<feature type="transmembrane region" description="Helical" evidence="1">
    <location>
        <begin position="56"/>
        <end position="76"/>
    </location>
</feature>
<reference evidence="2" key="1">
    <citation type="submission" date="2021-01" db="EMBL/GenBank/DDBJ databases">
        <authorList>
            <consortium name="Genoscope - CEA"/>
            <person name="William W."/>
        </authorList>
    </citation>
    <scope>NUCLEOTIDE SEQUENCE</scope>
</reference>
<evidence type="ECO:0000256" key="1">
    <source>
        <dbReference type="SAM" id="Phobius"/>
    </source>
</evidence>
<dbReference type="EMBL" id="CAJJDO010000020">
    <property type="protein sequence ID" value="CAD8150172.1"/>
    <property type="molecule type" value="Genomic_DNA"/>
</dbReference>
<evidence type="ECO:0008006" key="4">
    <source>
        <dbReference type="Google" id="ProtNLM"/>
    </source>
</evidence>
<sequence length="317" mass="39108">MHNIVISFGNIKKFFNLNFTQLQCFIFTIYLSIIISNVQQDTFYILKNLELQHIHYLHYIMEIYIVNQQILFNIIIRKLYSYGLSYQEITKGNNPSSRYQKHRIYISIENLRTKKNVNLLMGGNQFIINSQQYHYEKKKYYLNKSQQQLKRFHNLSMSLYLCYIIWNYMYSFLNLKKTLKQKNFDKNFFINLFRTTKLQINEWEYNIISMSYEQLEYLNVLYQQIAFYYPKEQISYDDNLQLLQTYRCNNHLYKRIMLKQIRDDYRYQSIKHFKGKNKKGKILLILNVQKRQFCKIKLSLQSKSYDKYLQRRESRYK</sequence>
<evidence type="ECO:0000313" key="2">
    <source>
        <dbReference type="EMBL" id="CAD8150172.1"/>
    </source>
</evidence>
<evidence type="ECO:0000313" key="3">
    <source>
        <dbReference type="Proteomes" id="UP000689195"/>
    </source>
</evidence>
<keyword evidence="1" id="KW-0472">Membrane</keyword>
<keyword evidence="1" id="KW-1133">Transmembrane helix</keyword>
<organism evidence="2 3">
    <name type="scientific">Paramecium pentaurelia</name>
    <dbReference type="NCBI Taxonomy" id="43138"/>
    <lineage>
        <taxon>Eukaryota</taxon>
        <taxon>Sar</taxon>
        <taxon>Alveolata</taxon>
        <taxon>Ciliophora</taxon>
        <taxon>Intramacronucleata</taxon>
        <taxon>Oligohymenophorea</taxon>
        <taxon>Peniculida</taxon>
        <taxon>Parameciidae</taxon>
        <taxon>Paramecium</taxon>
    </lineage>
</organism>
<gene>
    <name evidence="2" type="ORF">PPENT_87.1.T0200127</name>
</gene>